<evidence type="ECO:0000313" key="11">
    <source>
        <dbReference type="EMBL" id="KRO02602.1"/>
    </source>
</evidence>
<feature type="compositionally biased region" description="Basic and acidic residues" evidence="8">
    <location>
        <begin position="432"/>
        <end position="445"/>
    </location>
</feature>
<dbReference type="EMBL" id="JQCN01000001">
    <property type="protein sequence ID" value="KRO02602.1"/>
    <property type="molecule type" value="Genomic_DNA"/>
</dbReference>
<keyword evidence="3 11" id="KW-0808">Transferase</keyword>
<dbReference type="AlphaFoldDB" id="A0A0R2LW46"/>
<feature type="transmembrane region" description="Helical" evidence="9">
    <location>
        <begin position="175"/>
        <end position="194"/>
    </location>
</feature>
<keyword evidence="7 11" id="KW-0012">Acyltransferase</keyword>
<dbReference type="PANTHER" id="PTHR23028">
    <property type="entry name" value="ACETYLTRANSFERASE"/>
    <property type="match status" value="1"/>
</dbReference>
<evidence type="ECO:0000256" key="7">
    <source>
        <dbReference type="ARBA" id="ARBA00023315"/>
    </source>
</evidence>
<keyword evidence="6 9" id="KW-0472">Membrane</keyword>
<feature type="transmembrane region" description="Helical" evidence="9">
    <location>
        <begin position="383"/>
        <end position="400"/>
    </location>
</feature>
<feature type="transmembrane region" description="Helical" evidence="9">
    <location>
        <begin position="12"/>
        <end position="31"/>
    </location>
</feature>
<dbReference type="GO" id="GO:0009103">
    <property type="term" value="P:lipopolysaccharide biosynthetic process"/>
    <property type="evidence" value="ECO:0007669"/>
    <property type="project" value="TreeGrafter"/>
</dbReference>
<feature type="transmembrane region" description="Helical" evidence="9">
    <location>
        <begin position="236"/>
        <end position="256"/>
    </location>
</feature>
<evidence type="ECO:0000256" key="5">
    <source>
        <dbReference type="ARBA" id="ARBA00022989"/>
    </source>
</evidence>
<feature type="compositionally biased region" description="Basic and acidic residues" evidence="8">
    <location>
        <begin position="456"/>
        <end position="466"/>
    </location>
</feature>
<evidence type="ECO:0000256" key="4">
    <source>
        <dbReference type="ARBA" id="ARBA00022692"/>
    </source>
</evidence>
<dbReference type="InterPro" id="IPR036514">
    <property type="entry name" value="SGNH_hydro_sf"/>
</dbReference>
<evidence type="ECO:0000259" key="10">
    <source>
        <dbReference type="Pfam" id="PF01757"/>
    </source>
</evidence>
<feature type="region of interest" description="Disordered" evidence="8">
    <location>
        <begin position="420"/>
        <end position="472"/>
    </location>
</feature>
<evidence type="ECO:0000256" key="1">
    <source>
        <dbReference type="ARBA" id="ARBA00004651"/>
    </source>
</evidence>
<keyword evidence="2" id="KW-1003">Cell membrane</keyword>
<evidence type="ECO:0000256" key="9">
    <source>
        <dbReference type="SAM" id="Phobius"/>
    </source>
</evidence>
<keyword evidence="4 9" id="KW-0812">Transmembrane</keyword>
<feature type="transmembrane region" description="Helical" evidence="9">
    <location>
        <begin position="262"/>
        <end position="285"/>
    </location>
</feature>
<dbReference type="InterPro" id="IPR050879">
    <property type="entry name" value="Acyltransferase_3"/>
</dbReference>
<dbReference type="GO" id="GO:0005886">
    <property type="term" value="C:plasma membrane"/>
    <property type="evidence" value="ECO:0007669"/>
    <property type="project" value="UniProtKB-SubCell"/>
</dbReference>
<keyword evidence="5 9" id="KW-1133">Transmembrane helix</keyword>
<feature type="domain" description="Acyltransferase 3" evidence="10">
    <location>
        <begin position="12"/>
        <end position="347"/>
    </location>
</feature>
<proteinExistence type="predicted"/>
<dbReference type="RefSeq" id="WP_017868007.1">
    <property type="nucleotide sequence ID" value="NZ_BJYB01000001.1"/>
</dbReference>
<dbReference type="InterPro" id="IPR002656">
    <property type="entry name" value="Acyl_transf_3_dom"/>
</dbReference>
<dbReference type="Gene3D" id="3.40.50.1110">
    <property type="entry name" value="SGNH hydrolase"/>
    <property type="match status" value="1"/>
</dbReference>
<feature type="transmembrane region" description="Helical" evidence="9">
    <location>
        <begin position="142"/>
        <end position="163"/>
    </location>
</feature>
<evidence type="ECO:0000313" key="12">
    <source>
        <dbReference type="Proteomes" id="UP000051886"/>
    </source>
</evidence>
<evidence type="ECO:0000256" key="3">
    <source>
        <dbReference type="ARBA" id="ARBA00022679"/>
    </source>
</evidence>
<dbReference type="GO" id="GO:0016747">
    <property type="term" value="F:acyltransferase activity, transferring groups other than amino-acyl groups"/>
    <property type="evidence" value="ECO:0007669"/>
    <property type="project" value="InterPro"/>
</dbReference>
<feature type="transmembrane region" description="Helical" evidence="9">
    <location>
        <begin position="79"/>
        <end position="99"/>
    </location>
</feature>
<dbReference type="PATRIC" id="fig|449659.4.peg.26"/>
<dbReference type="PANTHER" id="PTHR23028:SF53">
    <property type="entry name" value="ACYL_TRANSF_3 DOMAIN-CONTAINING PROTEIN"/>
    <property type="match status" value="1"/>
</dbReference>
<dbReference type="CDD" id="cd01840">
    <property type="entry name" value="SGNH_hydrolase_yrhL_like"/>
    <property type="match status" value="1"/>
</dbReference>
<evidence type="ECO:0000256" key="2">
    <source>
        <dbReference type="ARBA" id="ARBA00022475"/>
    </source>
</evidence>
<dbReference type="Pfam" id="PF01757">
    <property type="entry name" value="Acyl_transf_3"/>
    <property type="match status" value="1"/>
</dbReference>
<comment type="caution">
    <text evidence="11">The sequence shown here is derived from an EMBL/GenBank/DDBJ whole genome shotgun (WGS) entry which is preliminary data.</text>
</comment>
<feature type="transmembrane region" description="Helical" evidence="9">
    <location>
        <begin position="37"/>
        <end position="58"/>
    </location>
</feature>
<dbReference type="STRING" id="449659.IV66_GL000026"/>
<protein>
    <submittedName>
        <fullName evidence="11">Acyltransferase</fullName>
    </submittedName>
</protein>
<accession>A0A0R2LW46</accession>
<dbReference type="SUPFAM" id="SSF52266">
    <property type="entry name" value="SGNH hydrolase"/>
    <property type="match status" value="1"/>
</dbReference>
<gene>
    <name evidence="11" type="ORF">IV66_GL000026</name>
</gene>
<name>A0A0R2LW46_9LACO</name>
<keyword evidence="12" id="KW-1185">Reference proteome</keyword>
<comment type="subcellular location">
    <subcellularLocation>
        <location evidence="1">Cell membrane</location>
        <topology evidence="1">Multi-pass membrane protein</topology>
    </subcellularLocation>
</comment>
<evidence type="ECO:0000256" key="8">
    <source>
        <dbReference type="SAM" id="MobiDB-lite"/>
    </source>
</evidence>
<sequence length="632" mass="71980">MEKRLKKSRYISGFDGIRTIAVIGVILYHLFPYGMTGGFLGVPIFFVVSGYLITDLLIQEYDQNHRIDIKSFYYRRMKRLYPALITMVMTTAAFVTLFARDSLDKLRSVIVSNVFYVYNWFQVANHESYFDKFGNQSPFTHLWSLSIEGQFYLLWPVVILLMLRFFRSKQTNFDILLIAAFVSALLMIILFKPGQDPSRVYYGTDTRMFSILLGAALAFLWPSNKLKTNLPKGPRLFLDGVGLGTLFLIILLFFKMDGESELVYLGGMFLFSLLSVILIATIAHPGADMDRLMTNRLFTWIGKRSYGIYLYQYPIMIFYEQKIANVANHPWLHALIEITLILIVSDFSYRFLELPLQHFNYSRTFAVIKDLCSKDSSYGWKRIWAVIATLVLVTATWGAVEKPPRASVSDSDSNALQKVIKSNNKQAKKQNKTTEKKEKPTKTVDEGEATSSSEKTPTKDNEKQDGKLTAAQQAQAKKMSITAVGDSVLADGSSTMQDIFPQMYVDAKVGRQVHDALPILNSLAQNGKLSNTVLISLGTNGPFTESDMKQIMDVVGPKRKVYWINVNVPTQRWQDQVNQALAKEQKKYSNLTVIDWYSYSKDHPEWFYSDNVHPSPNGLPYFGNYVAQALLK</sequence>
<organism evidence="11 12">
    <name type="scientific">Ligilactobacillus pobuzihii</name>
    <dbReference type="NCBI Taxonomy" id="449659"/>
    <lineage>
        <taxon>Bacteria</taxon>
        <taxon>Bacillati</taxon>
        <taxon>Bacillota</taxon>
        <taxon>Bacilli</taxon>
        <taxon>Lactobacillales</taxon>
        <taxon>Lactobacillaceae</taxon>
        <taxon>Ligilactobacillus</taxon>
    </lineage>
</organism>
<feature type="transmembrane region" description="Helical" evidence="9">
    <location>
        <begin position="206"/>
        <end position="224"/>
    </location>
</feature>
<reference evidence="11 12" key="1">
    <citation type="journal article" date="2015" name="Genome Announc.">
        <title>Expanding the biotechnology potential of lactobacilli through comparative genomics of 213 strains and associated genera.</title>
        <authorList>
            <person name="Sun Z."/>
            <person name="Harris H.M."/>
            <person name="McCann A."/>
            <person name="Guo C."/>
            <person name="Argimon S."/>
            <person name="Zhang W."/>
            <person name="Yang X."/>
            <person name="Jeffery I.B."/>
            <person name="Cooney J.C."/>
            <person name="Kagawa T.F."/>
            <person name="Liu W."/>
            <person name="Song Y."/>
            <person name="Salvetti E."/>
            <person name="Wrobel A."/>
            <person name="Rasinkangas P."/>
            <person name="Parkhill J."/>
            <person name="Rea M.C."/>
            <person name="O'Sullivan O."/>
            <person name="Ritari J."/>
            <person name="Douillard F.P."/>
            <person name="Paul Ross R."/>
            <person name="Yang R."/>
            <person name="Briner A.E."/>
            <person name="Felis G.E."/>
            <person name="de Vos W.M."/>
            <person name="Barrangou R."/>
            <person name="Klaenhammer T.R."/>
            <person name="Caufield P.W."/>
            <person name="Cui Y."/>
            <person name="Zhang H."/>
            <person name="O'Toole P.W."/>
        </authorList>
    </citation>
    <scope>NUCLEOTIDE SEQUENCE [LARGE SCALE GENOMIC DNA]</scope>
    <source>
        <strain evidence="11 12">NBRC 103219</strain>
    </source>
</reference>
<dbReference type="OrthoDB" id="9796461at2"/>
<evidence type="ECO:0000256" key="6">
    <source>
        <dbReference type="ARBA" id="ARBA00023136"/>
    </source>
</evidence>
<dbReference type="Proteomes" id="UP000051886">
    <property type="component" value="Unassembled WGS sequence"/>
</dbReference>